<evidence type="ECO:0000313" key="3">
    <source>
        <dbReference type="Proteomes" id="UP001143543"/>
    </source>
</evidence>
<dbReference type="EMBL" id="BRVO01000005">
    <property type="protein sequence ID" value="GLB50814.1"/>
    <property type="molecule type" value="Genomic_DNA"/>
</dbReference>
<comment type="caution">
    <text evidence="2">The sequence shown here is derived from an EMBL/GenBank/DDBJ whole genome shotgun (WGS) entry which is preliminary data.</text>
</comment>
<evidence type="ECO:0000256" key="1">
    <source>
        <dbReference type="SAM" id="MobiDB-lite"/>
    </source>
</evidence>
<organism evidence="2 3">
    <name type="scientific">Neptunitalea lumnitzerae</name>
    <dbReference type="NCBI Taxonomy" id="2965509"/>
    <lineage>
        <taxon>Bacteria</taxon>
        <taxon>Pseudomonadati</taxon>
        <taxon>Bacteroidota</taxon>
        <taxon>Flavobacteriia</taxon>
        <taxon>Flavobacteriales</taxon>
        <taxon>Flavobacteriaceae</taxon>
        <taxon>Neptunitalea</taxon>
    </lineage>
</organism>
<feature type="region of interest" description="Disordered" evidence="1">
    <location>
        <begin position="1"/>
        <end position="38"/>
    </location>
</feature>
<proteinExistence type="predicted"/>
<accession>A0ABQ5MN74</accession>
<feature type="compositionally biased region" description="Polar residues" evidence="1">
    <location>
        <begin position="27"/>
        <end position="38"/>
    </location>
</feature>
<sequence length="54" mass="5874">MISAAITPGTQPHKVSKKVITTDPHPLSNTANGGQTMAKSTLKHPIRLIFQFFD</sequence>
<gene>
    <name evidence="2" type="ORF">Y10_31820</name>
</gene>
<protein>
    <submittedName>
        <fullName evidence="2">Uncharacterized protein</fullName>
    </submittedName>
</protein>
<reference evidence="2" key="1">
    <citation type="submission" date="2022-07" db="EMBL/GenBank/DDBJ databases">
        <title>Taxonomy of Novel Oxalotrophic and Methylotrophic Bacteria.</title>
        <authorList>
            <person name="Sahin N."/>
            <person name="Tani A."/>
        </authorList>
    </citation>
    <scope>NUCLEOTIDE SEQUENCE</scope>
    <source>
        <strain evidence="2">Y10</strain>
    </source>
</reference>
<dbReference type="Proteomes" id="UP001143543">
    <property type="component" value="Unassembled WGS sequence"/>
</dbReference>
<keyword evidence="3" id="KW-1185">Reference proteome</keyword>
<evidence type="ECO:0000313" key="2">
    <source>
        <dbReference type="EMBL" id="GLB50814.1"/>
    </source>
</evidence>
<name>A0ABQ5MN74_9FLAO</name>